<comment type="catalytic activity">
    <reaction evidence="12">
        <text>L-saccharopine + NAD(+) + H2O = L-lysine + 2-oxoglutarate + NADH + H(+)</text>
        <dbReference type="Rhea" id="RHEA:12440"/>
        <dbReference type="ChEBI" id="CHEBI:15377"/>
        <dbReference type="ChEBI" id="CHEBI:15378"/>
        <dbReference type="ChEBI" id="CHEBI:16810"/>
        <dbReference type="ChEBI" id="CHEBI:32551"/>
        <dbReference type="ChEBI" id="CHEBI:57540"/>
        <dbReference type="ChEBI" id="CHEBI:57945"/>
        <dbReference type="ChEBI" id="CHEBI:57951"/>
        <dbReference type="EC" id="1.5.1.7"/>
    </reaction>
</comment>
<organism evidence="15 16">
    <name type="scientific">Purpureocillium lilacinum</name>
    <name type="common">Paecilomyces lilacinus</name>
    <dbReference type="NCBI Taxonomy" id="33203"/>
    <lineage>
        <taxon>Eukaryota</taxon>
        <taxon>Fungi</taxon>
        <taxon>Dikarya</taxon>
        <taxon>Ascomycota</taxon>
        <taxon>Pezizomycotina</taxon>
        <taxon>Sordariomycetes</taxon>
        <taxon>Hypocreomycetidae</taxon>
        <taxon>Hypocreales</taxon>
        <taxon>Ophiocordycipitaceae</taxon>
        <taxon>Purpureocillium</taxon>
    </lineage>
</organism>
<feature type="domain" description="Alanine dehydrogenase/pyridine nucleotide transhydrogenase NAD(H)-binding" evidence="13">
    <location>
        <begin position="188"/>
        <end position="336"/>
    </location>
</feature>
<dbReference type="PANTHER" id="PTHR11133:SF23">
    <property type="entry name" value="SACCHAROPINE DEHYDROGENASE [NAD(+), L-LYSINE-FORMING]"/>
    <property type="match status" value="1"/>
</dbReference>
<evidence type="ECO:0000256" key="10">
    <source>
        <dbReference type="ARBA" id="ARBA00023157"/>
    </source>
</evidence>
<feature type="domain" description="Alanine dehydrogenase/pyridine nucleotide transhydrogenase N-terminal" evidence="14">
    <location>
        <begin position="8"/>
        <end position="146"/>
    </location>
</feature>
<evidence type="ECO:0000313" key="16">
    <source>
        <dbReference type="Proteomes" id="UP001287286"/>
    </source>
</evidence>
<dbReference type="InterPro" id="IPR051168">
    <property type="entry name" value="AASS"/>
</dbReference>
<evidence type="ECO:0000256" key="12">
    <source>
        <dbReference type="ARBA" id="ARBA00047860"/>
    </source>
</evidence>
<evidence type="ECO:0000256" key="5">
    <source>
        <dbReference type="ARBA" id="ARBA00021221"/>
    </source>
</evidence>
<comment type="pathway">
    <text evidence="1">Amino-acid biosynthesis; L-lysine biosynthesis via AAA pathway; L-lysine from L-alpha-aminoadipate (fungal route): step 3/3.</text>
</comment>
<comment type="caution">
    <text evidence="15">The sequence shown here is derived from an EMBL/GenBank/DDBJ whole genome shotgun (WGS) entry which is preliminary data.</text>
</comment>
<dbReference type="SMART" id="SM01003">
    <property type="entry name" value="AlaDh_PNT_N"/>
    <property type="match status" value="1"/>
</dbReference>
<evidence type="ECO:0000256" key="6">
    <source>
        <dbReference type="ARBA" id="ARBA00022605"/>
    </source>
</evidence>
<evidence type="ECO:0000313" key="15">
    <source>
        <dbReference type="EMBL" id="KAK4093877.1"/>
    </source>
</evidence>
<evidence type="ECO:0000256" key="8">
    <source>
        <dbReference type="ARBA" id="ARBA00023027"/>
    </source>
</evidence>
<dbReference type="EC" id="1.5.1.7" evidence="4"/>
<dbReference type="InterPro" id="IPR007698">
    <property type="entry name" value="AlaDH/PNT_NAD(H)-bd"/>
</dbReference>
<dbReference type="Gene3D" id="3.40.50.720">
    <property type="entry name" value="NAD(P)-binding Rossmann-like Domain"/>
    <property type="match status" value="1"/>
</dbReference>
<dbReference type="InterPro" id="IPR036291">
    <property type="entry name" value="NAD(P)-bd_dom_sf"/>
</dbReference>
<dbReference type="SUPFAM" id="SSF52283">
    <property type="entry name" value="Formate/glycerate dehydrogenase catalytic domain-like"/>
    <property type="match status" value="1"/>
</dbReference>
<dbReference type="CDD" id="cd12188">
    <property type="entry name" value="SDH"/>
    <property type="match status" value="1"/>
</dbReference>
<evidence type="ECO:0000256" key="2">
    <source>
        <dbReference type="ARBA" id="ARBA00005689"/>
    </source>
</evidence>
<comment type="subunit">
    <text evidence="3">Monomer.</text>
</comment>
<gene>
    <name evidence="15" type="ORF">Purlil1_1368</name>
</gene>
<keyword evidence="16" id="KW-1185">Reference proteome</keyword>
<comment type="similarity">
    <text evidence="2">Belongs to the AlaDH/PNT family.</text>
</comment>
<evidence type="ECO:0000256" key="11">
    <source>
        <dbReference type="ARBA" id="ARBA00033228"/>
    </source>
</evidence>
<keyword evidence="7" id="KW-0560">Oxidoreductase</keyword>
<dbReference type="EMBL" id="JAWRVI010000004">
    <property type="protein sequence ID" value="KAK4093877.1"/>
    <property type="molecule type" value="Genomic_DNA"/>
</dbReference>
<sequence>MSGYPAILLRAEQKPLEHRSFSPAVIRSLVEAGYPVSVERSSTDPDYKRIFDDAEYAAAGAKLVPAGGWPTAAPGTLVLGLKEIPEEDFALTNDHISFAHCYKNQGGWEKVLGRFPRGGSVLYDLEFLVDEQGRRVSAFGYHAGFTGAALGVKALSWQLAHKGPGAEKLPSVASFTDGRGYYRNEDELVEQIRGDVAAAEKALGRKPTAFVLGALGRCGKGACDLFLKAGIPEENITRWDLAETKDRDGPYEEIAQHDIFLNAIYLSKPIPPFVNNDLLSKAGRKLAVVVDVSCDTTNPHNPIPIYSINTTFDDPTVPVEVTADQNTGAAPLTVISIDHLPSMLPREASEAFSDGLKESLLQLKDRKTARVWADAEKLFNEKVALLPEALRKKDLIGHGGVHERARYLARALIIHDPACDTMQAAVYREGPASNAWCPDDALWLYERLLYTHGVSIGTLARQMDVGAGSRPTHRQVAVGRLLAAQAPTPGRVGLTVIGSQSAPCSPRGSSSERRIASHLIRLASLVRQCVGDSRRPDAEARFL</sequence>
<dbReference type="SMART" id="SM01002">
    <property type="entry name" value="AlaDh_PNT_C"/>
    <property type="match status" value="1"/>
</dbReference>
<dbReference type="SUPFAM" id="SSF51735">
    <property type="entry name" value="NAD(P)-binding Rossmann-fold domains"/>
    <property type="match status" value="1"/>
</dbReference>
<evidence type="ECO:0000259" key="14">
    <source>
        <dbReference type="SMART" id="SM01003"/>
    </source>
</evidence>
<dbReference type="Proteomes" id="UP001287286">
    <property type="component" value="Unassembled WGS sequence"/>
</dbReference>
<evidence type="ECO:0000256" key="1">
    <source>
        <dbReference type="ARBA" id="ARBA00004884"/>
    </source>
</evidence>
<accession>A0ABR0CBV0</accession>
<evidence type="ECO:0000256" key="7">
    <source>
        <dbReference type="ARBA" id="ARBA00023002"/>
    </source>
</evidence>
<evidence type="ECO:0000256" key="9">
    <source>
        <dbReference type="ARBA" id="ARBA00023154"/>
    </source>
</evidence>
<dbReference type="PANTHER" id="PTHR11133">
    <property type="entry name" value="SACCHAROPINE DEHYDROGENASE"/>
    <property type="match status" value="1"/>
</dbReference>
<proteinExistence type="inferred from homology"/>
<dbReference type="InterPro" id="IPR007886">
    <property type="entry name" value="AlaDH/PNT_N"/>
</dbReference>
<keyword evidence="8" id="KW-0520">NAD</keyword>
<keyword evidence="10" id="KW-1015">Disulfide bond</keyword>
<evidence type="ECO:0000256" key="3">
    <source>
        <dbReference type="ARBA" id="ARBA00011245"/>
    </source>
</evidence>
<keyword evidence="6" id="KW-0028">Amino-acid biosynthesis</keyword>
<protein>
    <recommendedName>
        <fullName evidence="5">Saccharopine dehydrogenase [NAD(+), L-lysine-forming]</fullName>
        <ecNumber evidence="4">1.5.1.7</ecNumber>
    </recommendedName>
    <alternativeName>
        <fullName evidence="11">Lysine--2-oxoglutarate reductase</fullName>
    </alternativeName>
</protein>
<keyword evidence="9" id="KW-0457">Lysine biosynthesis</keyword>
<name>A0ABR0CBV0_PURLI</name>
<evidence type="ECO:0000259" key="13">
    <source>
        <dbReference type="SMART" id="SM01002"/>
    </source>
</evidence>
<dbReference type="Pfam" id="PF05222">
    <property type="entry name" value="AlaDh_PNT_N"/>
    <property type="match status" value="1"/>
</dbReference>
<dbReference type="InterPro" id="IPR027281">
    <property type="entry name" value="Lys1"/>
</dbReference>
<evidence type="ECO:0000256" key="4">
    <source>
        <dbReference type="ARBA" id="ARBA00012847"/>
    </source>
</evidence>
<reference evidence="15 16" key="1">
    <citation type="journal article" date="2024" name="Microbiol. Resour. Announc.">
        <title>Genome annotations for the ascomycete fungi Trichoderma harzianum, Trichoderma aggressivum, and Purpureocillium lilacinum.</title>
        <authorList>
            <person name="Beijen E.P.W."/>
            <person name="Ohm R.A."/>
        </authorList>
    </citation>
    <scope>NUCLEOTIDE SEQUENCE [LARGE SCALE GENOMIC DNA]</scope>
    <source>
        <strain evidence="15 16">CBS 150709</strain>
    </source>
</reference>